<evidence type="ECO:0000256" key="6">
    <source>
        <dbReference type="ARBA" id="ARBA00022692"/>
    </source>
</evidence>
<keyword evidence="8 9" id="KW-0472">Membrane</keyword>
<dbReference type="AlphaFoldDB" id="A0A850R6E9"/>
<evidence type="ECO:0000256" key="5">
    <source>
        <dbReference type="ARBA" id="ARBA00022683"/>
    </source>
</evidence>
<dbReference type="Proteomes" id="UP000563523">
    <property type="component" value="Unassembled WGS sequence"/>
</dbReference>
<evidence type="ECO:0000256" key="1">
    <source>
        <dbReference type="ARBA" id="ARBA00004651"/>
    </source>
</evidence>
<evidence type="ECO:0000256" key="3">
    <source>
        <dbReference type="ARBA" id="ARBA00022475"/>
    </source>
</evidence>
<keyword evidence="7 10" id="KW-1133">Transmembrane helix</keyword>
<feature type="domain" description="PTS EIIC type-3" evidence="11">
    <location>
        <begin position="8"/>
        <end position="431"/>
    </location>
</feature>
<protein>
    <recommendedName>
        <fullName evidence="9">Permease IIC component</fullName>
    </recommendedName>
</protein>
<proteinExistence type="predicted"/>
<dbReference type="InterPro" id="IPR004796">
    <property type="entry name" value="PTS_IIC_cello"/>
</dbReference>
<keyword evidence="4 9" id="KW-0762">Sugar transport</keyword>
<dbReference type="RefSeq" id="WP_176942568.1">
    <property type="nucleotide sequence ID" value="NZ_JABZEC010000003.1"/>
</dbReference>
<feature type="transmembrane region" description="Helical" evidence="10">
    <location>
        <begin position="71"/>
        <end position="96"/>
    </location>
</feature>
<evidence type="ECO:0000259" key="11">
    <source>
        <dbReference type="PROSITE" id="PS51105"/>
    </source>
</evidence>
<evidence type="ECO:0000256" key="10">
    <source>
        <dbReference type="SAM" id="Phobius"/>
    </source>
</evidence>
<dbReference type="NCBIfam" id="TIGR00410">
    <property type="entry name" value="lacE"/>
    <property type="match status" value="1"/>
</dbReference>
<feature type="transmembrane region" description="Helical" evidence="10">
    <location>
        <begin position="363"/>
        <end position="381"/>
    </location>
</feature>
<dbReference type="GO" id="GO:0009401">
    <property type="term" value="P:phosphoenolpyruvate-dependent sugar phosphotransferase system"/>
    <property type="evidence" value="ECO:0007669"/>
    <property type="project" value="UniProtKB-KW"/>
</dbReference>
<dbReference type="PIRSF" id="PIRSF006351">
    <property type="entry name" value="PTS_EIIC-Cellobiose"/>
    <property type="match status" value="1"/>
</dbReference>
<accession>A0A850R6E9</accession>
<keyword evidence="3 9" id="KW-1003">Cell membrane</keyword>
<name>A0A850R6E9_9LACO</name>
<keyword evidence="6 10" id="KW-0812">Transmembrane</keyword>
<dbReference type="InterPro" id="IPR004501">
    <property type="entry name" value="PTS_EIIC_3"/>
</dbReference>
<evidence type="ECO:0000313" key="13">
    <source>
        <dbReference type="Proteomes" id="UP000563523"/>
    </source>
</evidence>
<feature type="transmembrane region" description="Helical" evidence="10">
    <location>
        <begin position="247"/>
        <end position="266"/>
    </location>
</feature>
<feature type="transmembrane region" description="Helical" evidence="10">
    <location>
        <begin position="162"/>
        <end position="184"/>
    </location>
</feature>
<evidence type="ECO:0000313" key="12">
    <source>
        <dbReference type="EMBL" id="NVY96407.1"/>
    </source>
</evidence>
<dbReference type="GO" id="GO:0008982">
    <property type="term" value="F:protein-N(PI)-phosphohistidine-sugar phosphotransferase activity"/>
    <property type="evidence" value="ECO:0007669"/>
    <property type="project" value="UniProtKB-UniRule"/>
</dbReference>
<reference evidence="12 13" key="1">
    <citation type="submission" date="2020-06" db="EMBL/GenBank/DDBJ databases">
        <authorList>
            <person name="Kang J."/>
        </authorList>
    </citation>
    <scope>NUCLEOTIDE SEQUENCE [LARGE SCALE GENOMIC DNA]</scope>
    <source>
        <strain evidence="12 13">DCY120</strain>
    </source>
</reference>
<dbReference type="InterPro" id="IPR051088">
    <property type="entry name" value="PTS_Sugar-EIIC/EIIB"/>
</dbReference>
<dbReference type="InterPro" id="IPR003352">
    <property type="entry name" value="PTS_EIIC"/>
</dbReference>
<dbReference type="EMBL" id="JABZEC010000003">
    <property type="protein sequence ID" value="NVY96407.1"/>
    <property type="molecule type" value="Genomic_DNA"/>
</dbReference>
<comment type="function">
    <text evidence="9">The phosphoenolpyruvate-dependent sugar phosphotransferase system (PTS), a major carbohydrate active -transport system, catalyzes the phosphorylation of incoming sugar substrates concomitant with their translocation across the cell membrane.</text>
</comment>
<evidence type="ECO:0000256" key="9">
    <source>
        <dbReference type="PIRNR" id="PIRNR006351"/>
    </source>
</evidence>
<dbReference type="PANTHER" id="PTHR33989:SF8">
    <property type="entry name" value="PERMEASE IIC COMPONENT"/>
    <property type="match status" value="1"/>
</dbReference>
<dbReference type="PROSITE" id="PS51105">
    <property type="entry name" value="PTS_EIIC_TYPE_3"/>
    <property type="match status" value="1"/>
</dbReference>
<feature type="transmembrane region" description="Helical" evidence="10">
    <location>
        <begin position="205"/>
        <end position="227"/>
    </location>
</feature>
<feature type="transmembrane region" description="Helical" evidence="10">
    <location>
        <begin position="411"/>
        <end position="432"/>
    </location>
</feature>
<dbReference type="PANTHER" id="PTHR33989">
    <property type="match status" value="1"/>
</dbReference>
<keyword evidence="13" id="KW-1185">Reference proteome</keyword>
<sequence>MQLLFKFLNQYLFPPLNKLANTKAIRGIMNASLAAVPFTIVASIFLILNNLPQILPFWAASIQPFLNRFSSFYMLGNTMALGSIAIYYALALGYYYVEEYRRAGEEELNSFTGALLALFGFLLTIPAITWTNQGGQGLTKQLGPQNQLIAGINFANGWLTRFGGVGIFIAIVTGILVVQLYRVCINRHWTIKMPAGVPEGVSRSFASLVPAMVVAFVMISLNIILSWCHTDLHQLLAAPFGFVKNLTGSWLGMLLILLLIHLLWVVGVHGTAIIKNSFINPILLVALTENINGHHNVFAGDFINIWVFIGGAGGTLGLVILMTWFAQSQQLKTLGKTALLPAIFNINEPVIFGAPIVYNPYLMVPFIINPLVLASVAYAAVKFHLVGVVNSSIAWILPVGMGAFLGTSGNLMAAVVAFVNLALSVVIYYPFFKLYDRKLVQQEQAETAA</sequence>
<feature type="transmembrane region" description="Helical" evidence="10">
    <location>
        <begin position="108"/>
        <end position="130"/>
    </location>
</feature>
<evidence type="ECO:0000256" key="2">
    <source>
        <dbReference type="ARBA" id="ARBA00022448"/>
    </source>
</evidence>
<comment type="subcellular location">
    <subcellularLocation>
        <location evidence="1">Cell membrane</location>
        <topology evidence="1">Multi-pass membrane protein</topology>
    </subcellularLocation>
</comment>
<evidence type="ECO:0000256" key="4">
    <source>
        <dbReference type="ARBA" id="ARBA00022597"/>
    </source>
</evidence>
<evidence type="ECO:0000256" key="7">
    <source>
        <dbReference type="ARBA" id="ARBA00022989"/>
    </source>
</evidence>
<keyword evidence="5" id="KW-0598">Phosphotransferase system</keyword>
<feature type="transmembrane region" description="Helical" evidence="10">
    <location>
        <begin position="303"/>
        <end position="326"/>
    </location>
</feature>
<dbReference type="GO" id="GO:0005886">
    <property type="term" value="C:plasma membrane"/>
    <property type="evidence" value="ECO:0007669"/>
    <property type="project" value="UniProtKB-SubCell"/>
</dbReference>
<evidence type="ECO:0000256" key="8">
    <source>
        <dbReference type="ARBA" id="ARBA00023136"/>
    </source>
</evidence>
<gene>
    <name evidence="12" type="ORF">HU830_04375</name>
</gene>
<dbReference type="Pfam" id="PF02378">
    <property type="entry name" value="PTS_EIIC"/>
    <property type="match status" value="1"/>
</dbReference>
<keyword evidence="2 9" id="KW-0813">Transport</keyword>
<organism evidence="12 13">
    <name type="scientific">Bombilactobacillus apium</name>
    <dbReference type="NCBI Taxonomy" id="2675299"/>
    <lineage>
        <taxon>Bacteria</taxon>
        <taxon>Bacillati</taxon>
        <taxon>Bacillota</taxon>
        <taxon>Bacilli</taxon>
        <taxon>Lactobacillales</taxon>
        <taxon>Lactobacillaceae</taxon>
        <taxon>Bombilactobacillus</taxon>
    </lineage>
</organism>
<comment type="caution">
    <text evidence="12">The sequence shown here is derived from an EMBL/GenBank/DDBJ whole genome shotgun (WGS) entry which is preliminary data.</text>
</comment>
<dbReference type="GO" id="GO:1901264">
    <property type="term" value="P:carbohydrate derivative transport"/>
    <property type="evidence" value="ECO:0007669"/>
    <property type="project" value="TreeGrafter"/>
</dbReference>
<feature type="transmembrane region" description="Helical" evidence="10">
    <location>
        <begin position="28"/>
        <end position="51"/>
    </location>
</feature>
<feature type="transmembrane region" description="Helical" evidence="10">
    <location>
        <begin position="388"/>
        <end position="405"/>
    </location>
</feature>